<name>A0A1A8ACC9_NOTFU</name>
<dbReference type="AlphaFoldDB" id="A0A1A8ACC9"/>
<gene>
    <name evidence="1" type="primary">COE2</name>
</gene>
<organism evidence="1">
    <name type="scientific">Nothobranchius furzeri</name>
    <name type="common">Turquoise killifish</name>
    <dbReference type="NCBI Taxonomy" id="105023"/>
    <lineage>
        <taxon>Eukaryota</taxon>
        <taxon>Metazoa</taxon>
        <taxon>Chordata</taxon>
        <taxon>Craniata</taxon>
        <taxon>Vertebrata</taxon>
        <taxon>Euteleostomi</taxon>
        <taxon>Actinopterygii</taxon>
        <taxon>Neopterygii</taxon>
        <taxon>Teleostei</taxon>
        <taxon>Neoteleostei</taxon>
        <taxon>Acanthomorphata</taxon>
        <taxon>Ovalentaria</taxon>
        <taxon>Atherinomorphae</taxon>
        <taxon>Cyprinodontiformes</taxon>
        <taxon>Nothobranchiidae</taxon>
        <taxon>Nothobranchius</taxon>
    </lineage>
</organism>
<sequence>QRFTTSLLAPGSTVLIRSGLTTKEDEELLKNIPGLSCVLEQMERLDQLRWN</sequence>
<reference evidence="1" key="1">
    <citation type="submission" date="2016-05" db="EMBL/GenBank/DDBJ databases">
        <authorList>
            <person name="Lavstsen T."/>
            <person name="Jespersen J.S."/>
        </authorList>
    </citation>
    <scope>NUCLEOTIDE SEQUENCE</scope>
    <source>
        <tissue evidence="1">Brain</tissue>
    </source>
</reference>
<proteinExistence type="predicted"/>
<evidence type="ECO:0000313" key="1">
    <source>
        <dbReference type="EMBL" id="SBP52348.1"/>
    </source>
</evidence>
<feature type="non-terminal residue" evidence="1">
    <location>
        <position position="1"/>
    </location>
</feature>
<protein>
    <submittedName>
        <fullName evidence="1">Coe2</fullName>
    </submittedName>
</protein>
<dbReference type="EMBL" id="HADY01013863">
    <property type="protein sequence ID" value="SBP52348.1"/>
    <property type="molecule type" value="Transcribed_RNA"/>
</dbReference>
<accession>A0A1A8ACC9</accession>
<reference evidence="1" key="2">
    <citation type="submission" date="2016-06" db="EMBL/GenBank/DDBJ databases">
        <title>The genome of a short-lived fish provides insights into sex chromosome evolution and the genetic control of aging.</title>
        <authorList>
            <person name="Reichwald K."/>
            <person name="Felder M."/>
            <person name="Petzold A."/>
            <person name="Koch P."/>
            <person name="Groth M."/>
            <person name="Platzer M."/>
        </authorList>
    </citation>
    <scope>NUCLEOTIDE SEQUENCE</scope>
    <source>
        <tissue evidence="1">Brain</tissue>
    </source>
</reference>